<comment type="similarity">
    <text evidence="2">Belongs to the bacterial solute-binding protein 2 family.</text>
</comment>
<accession>A0ABV5AMK8</accession>
<evidence type="ECO:0000256" key="3">
    <source>
        <dbReference type="ARBA" id="ARBA00022729"/>
    </source>
</evidence>
<dbReference type="CDD" id="cd20006">
    <property type="entry name" value="PBP1_ABC_sugar_binding-like"/>
    <property type="match status" value="1"/>
</dbReference>
<gene>
    <name evidence="6" type="ORF">ACE41H_01210</name>
</gene>
<evidence type="ECO:0000313" key="6">
    <source>
        <dbReference type="EMBL" id="MFB5265409.1"/>
    </source>
</evidence>
<comment type="caution">
    <text evidence="6">The sequence shown here is derived from an EMBL/GenBank/DDBJ whole genome shotgun (WGS) entry which is preliminary data.</text>
</comment>
<protein>
    <submittedName>
        <fullName evidence="6">Substrate-binding domain-containing protein</fullName>
    </submittedName>
</protein>
<dbReference type="PANTHER" id="PTHR46847:SF1">
    <property type="entry name" value="D-ALLOSE-BINDING PERIPLASMIC PROTEIN-RELATED"/>
    <property type="match status" value="1"/>
</dbReference>
<evidence type="ECO:0000256" key="2">
    <source>
        <dbReference type="ARBA" id="ARBA00007639"/>
    </source>
</evidence>
<dbReference type="EMBL" id="JBHHMI010000001">
    <property type="protein sequence ID" value="MFB5265409.1"/>
    <property type="molecule type" value="Genomic_DNA"/>
</dbReference>
<feature type="chain" id="PRO_5046043970" evidence="4">
    <location>
        <begin position="22"/>
        <end position="323"/>
    </location>
</feature>
<dbReference type="RefSeq" id="WP_375352730.1">
    <property type="nucleotide sequence ID" value="NZ_JBHHMI010000001.1"/>
</dbReference>
<sequence length="323" mass="35179">MRRFKWNALIGLCLFIGLLSGCGEQNVEPTAVTTPLQIDMIVKQKDSEYWNTVKLGAEVAAKEFNVKLNFRGPNRETDIEGQIKLMEASIQADPDAIILAAGDYMALAQVTDRAIGIPVITMDAEVASARPVAFIGANNYASGQLAAERLSTLTGPEAEIGIINFVKGARNADQRLEGLMDYLARFPDISIVETAYCGSDQELAYQEAAAMLKRYPELDAIVGLSGEAGLGVGRAVREAGLVPKVKIVTFDSPPAVMEMLQEGTVQATVIQNPFSNGYLAVKQAVEYIQGMDVPDRTDTGTKLIDLNNMMWPENQKQLFPFVR</sequence>
<organism evidence="6 7">
    <name type="scientific">Paenibacillus enshidis</name>
    <dbReference type="NCBI Taxonomy" id="1458439"/>
    <lineage>
        <taxon>Bacteria</taxon>
        <taxon>Bacillati</taxon>
        <taxon>Bacillota</taxon>
        <taxon>Bacilli</taxon>
        <taxon>Bacillales</taxon>
        <taxon>Paenibacillaceae</taxon>
        <taxon>Paenibacillus</taxon>
    </lineage>
</organism>
<dbReference type="PANTHER" id="PTHR46847">
    <property type="entry name" value="D-ALLOSE-BINDING PERIPLASMIC PROTEIN-RELATED"/>
    <property type="match status" value="1"/>
</dbReference>
<evidence type="ECO:0000256" key="1">
    <source>
        <dbReference type="ARBA" id="ARBA00004196"/>
    </source>
</evidence>
<keyword evidence="7" id="KW-1185">Reference proteome</keyword>
<dbReference type="InterPro" id="IPR028082">
    <property type="entry name" value="Peripla_BP_I"/>
</dbReference>
<evidence type="ECO:0000313" key="7">
    <source>
        <dbReference type="Proteomes" id="UP001580346"/>
    </source>
</evidence>
<dbReference type="PROSITE" id="PS51257">
    <property type="entry name" value="PROKAR_LIPOPROTEIN"/>
    <property type="match status" value="1"/>
</dbReference>
<dbReference type="Proteomes" id="UP001580346">
    <property type="component" value="Unassembled WGS sequence"/>
</dbReference>
<feature type="signal peptide" evidence="4">
    <location>
        <begin position="1"/>
        <end position="21"/>
    </location>
</feature>
<evidence type="ECO:0000256" key="4">
    <source>
        <dbReference type="SAM" id="SignalP"/>
    </source>
</evidence>
<name>A0ABV5AMK8_9BACL</name>
<dbReference type="Pfam" id="PF13407">
    <property type="entry name" value="Peripla_BP_4"/>
    <property type="match status" value="1"/>
</dbReference>
<feature type="domain" description="Periplasmic binding protein" evidence="5">
    <location>
        <begin position="39"/>
        <end position="290"/>
    </location>
</feature>
<keyword evidence="3 4" id="KW-0732">Signal</keyword>
<dbReference type="SUPFAM" id="SSF53822">
    <property type="entry name" value="Periplasmic binding protein-like I"/>
    <property type="match status" value="1"/>
</dbReference>
<comment type="subcellular location">
    <subcellularLocation>
        <location evidence="1">Cell envelope</location>
    </subcellularLocation>
</comment>
<dbReference type="Gene3D" id="3.40.50.2300">
    <property type="match status" value="2"/>
</dbReference>
<evidence type="ECO:0000259" key="5">
    <source>
        <dbReference type="Pfam" id="PF13407"/>
    </source>
</evidence>
<dbReference type="InterPro" id="IPR025997">
    <property type="entry name" value="SBP_2_dom"/>
</dbReference>
<reference evidence="6 7" key="1">
    <citation type="submission" date="2024-09" db="EMBL/GenBank/DDBJ databases">
        <title>Paenibacillus zeirhizospherea sp. nov., isolated from surface of the maize (Zea mays) roots in a horticulture field, Hungary.</title>
        <authorList>
            <person name="Marton D."/>
            <person name="Farkas M."/>
            <person name="Bedics A."/>
            <person name="Toth E."/>
            <person name="Tancsics A."/>
            <person name="Boka K."/>
            <person name="Maroti G."/>
            <person name="Kriszt B."/>
            <person name="Cserhati M."/>
        </authorList>
    </citation>
    <scope>NUCLEOTIDE SEQUENCE [LARGE SCALE GENOMIC DNA]</scope>
    <source>
        <strain evidence="6 7">KCTC 33519</strain>
    </source>
</reference>
<proteinExistence type="inferred from homology"/>